<accession>A0A1H1XYB6</accession>
<keyword evidence="1" id="KW-1133">Transmembrane helix</keyword>
<organism evidence="2 3">
    <name type="scientific">Bradyrhizobium canariense</name>
    <dbReference type="NCBI Taxonomy" id="255045"/>
    <lineage>
        <taxon>Bacteria</taxon>
        <taxon>Pseudomonadati</taxon>
        <taxon>Pseudomonadota</taxon>
        <taxon>Alphaproteobacteria</taxon>
        <taxon>Hyphomicrobiales</taxon>
        <taxon>Nitrobacteraceae</taxon>
        <taxon>Bradyrhizobium</taxon>
    </lineage>
</organism>
<dbReference type="AlphaFoldDB" id="A0A1H1XYB6"/>
<dbReference type="Pfam" id="PF06942">
    <property type="entry name" value="GlpM"/>
    <property type="match status" value="1"/>
</dbReference>
<keyword evidence="1" id="KW-0472">Membrane</keyword>
<feature type="transmembrane region" description="Helical" evidence="1">
    <location>
        <begin position="112"/>
        <end position="132"/>
    </location>
</feature>
<dbReference type="EMBL" id="LT629750">
    <property type="protein sequence ID" value="SDT14267.1"/>
    <property type="molecule type" value="Genomic_DNA"/>
</dbReference>
<name>A0A1H1XYB6_9BRAD</name>
<gene>
    <name evidence="2" type="ORF">SAMN05444158_4548</name>
</gene>
<keyword evidence="1" id="KW-0812">Transmembrane</keyword>
<protein>
    <submittedName>
        <fullName evidence="2">Membrane protein GlpM</fullName>
    </submittedName>
</protein>
<keyword evidence="3" id="KW-1185">Reference proteome</keyword>
<dbReference type="InterPro" id="IPR009707">
    <property type="entry name" value="GlpM/YdgC"/>
</dbReference>
<dbReference type="Proteomes" id="UP000243904">
    <property type="component" value="Chromosome I"/>
</dbReference>
<sequence>MRNTPPVHFARILVAKPVPNFAEHALMEIIWKGIVGGLMTAAIVWLSKRGNTLPGILPLFPTFALIALLVVGAKNDNAGFREACVAGAKTIPAYLAFLGVCYFTIGRLDYRVALLGGLATWLIVALAIFLALRSA</sequence>
<feature type="transmembrane region" description="Helical" evidence="1">
    <location>
        <begin position="85"/>
        <end position="105"/>
    </location>
</feature>
<proteinExistence type="predicted"/>
<evidence type="ECO:0000313" key="2">
    <source>
        <dbReference type="EMBL" id="SDT14267.1"/>
    </source>
</evidence>
<evidence type="ECO:0000313" key="3">
    <source>
        <dbReference type="Proteomes" id="UP000243904"/>
    </source>
</evidence>
<evidence type="ECO:0000256" key="1">
    <source>
        <dbReference type="SAM" id="Phobius"/>
    </source>
</evidence>
<reference evidence="3" key="1">
    <citation type="submission" date="2016-10" db="EMBL/GenBank/DDBJ databases">
        <authorList>
            <person name="Varghese N."/>
            <person name="Submissions S."/>
        </authorList>
    </citation>
    <scope>NUCLEOTIDE SEQUENCE [LARGE SCALE GENOMIC DNA]</scope>
    <source>
        <strain evidence="3">GAS369</strain>
    </source>
</reference>
<feature type="transmembrane region" description="Helical" evidence="1">
    <location>
        <begin position="29"/>
        <end position="46"/>
    </location>
</feature>
<feature type="transmembrane region" description="Helical" evidence="1">
    <location>
        <begin position="53"/>
        <end position="73"/>
    </location>
</feature>